<reference evidence="3" key="1">
    <citation type="journal article" date="2017" name="Plant J.">
        <title>The pomegranate (Punica granatum L.) genome and the genomics of punicalagin biosynthesis.</title>
        <authorList>
            <person name="Qin G."/>
            <person name="Xu C."/>
            <person name="Ming R."/>
            <person name="Tang H."/>
            <person name="Guyot R."/>
            <person name="Kramer E.M."/>
            <person name="Hu Y."/>
            <person name="Yi X."/>
            <person name="Qi Y."/>
            <person name="Xu X."/>
            <person name="Gao Z."/>
            <person name="Pan H."/>
            <person name="Jian J."/>
            <person name="Tian Y."/>
            <person name="Yue Z."/>
            <person name="Xu Y."/>
        </authorList>
    </citation>
    <scope>NUCLEOTIDE SEQUENCE [LARGE SCALE GENOMIC DNA]</scope>
    <source>
        <strain evidence="3">cv. Dabenzi</strain>
    </source>
</reference>
<name>A0A218WU06_PUNGR</name>
<evidence type="ECO:0000313" key="3">
    <source>
        <dbReference type="Proteomes" id="UP000197138"/>
    </source>
</evidence>
<sequence>MNPLEFDDGLIRYRKGRNSGKGQSPETTTYLVPRRAGIPPPIGRRRFRGGREGSRWRGGLDESDSWDTWTADEGSADPGRTRGRDRLSFLGQRRSDRRRGNISPYEGNVHAAAVEGWVEVSTSLPTDRTLSFPSKRRSLFASPNTNTFNSYG</sequence>
<comment type="caution">
    <text evidence="2">The sequence shown here is derived from an EMBL/GenBank/DDBJ whole genome shotgun (WGS) entry which is preliminary data.</text>
</comment>
<organism evidence="2 3">
    <name type="scientific">Punica granatum</name>
    <name type="common">Pomegranate</name>
    <dbReference type="NCBI Taxonomy" id="22663"/>
    <lineage>
        <taxon>Eukaryota</taxon>
        <taxon>Viridiplantae</taxon>
        <taxon>Streptophyta</taxon>
        <taxon>Embryophyta</taxon>
        <taxon>Tracheophyta</taxon>
        <taxon>Spermatophyta</taxon>
        <taxon>Magnoliopsida</taxon>
        <taxon>eudicotyledons</taxon>
        <taxon>Gunneridae</taxon>
        <taxon>Pentapetalae</taxon>
        <taxon>rosids</taxon>
        <taxon>malvids</taxon>
        <taxon>Myrtales</taxon>
        <taxon>Lythraceae</taxon>
        <taxon>Punica</taxon>
    </lineage>
</organism>
<feature type="region of interest" description="Disordered" evidence="1">
    <location>
        <begin position="1"/>
        <end position="104"/>
    </location>
</feature>
<dbReference type="EMBL" id="MTKT01003224">
    <property type="protein sequence ID" value="OWM75989.1"/>
    <property type="molecule type" value="Genomic_DNA"/>
</dbReference>
<feature type="compositionally biased region" description="Basic and acidic residues" evidence="1">
    <location>
        <begin position="49"/>
        <end position="60"/>
    </location>
</feature>
<accession>A0A218WU06</accession>
<dbReference type="Proteomes" id="UP000197138">
    <property type="component" value="Unassembled WGS sequence"/>
</dbReference>
<gene>
    <name evidence="2" type="ORF">CDL15_Pgr009634</name>
</gene>
<proteinExistence type="predicted"/>
<protein>
    <submittedName>
        <fullName evidence="2">Uncharacterized protein</fullName>
    </submittedName>
</protein>
<evidence type="ECO:0000313" key="2">
    <source>
        <dbReference type="EMBL" id="OWM75989.1"/>
    </source>
</evidence>
<evidence type="ECO:0000256" key="1">
    <source>
        <dbReference type="SAM" id="MobiDB-lite"/>
    </source>
</evidence>
<feature type="compositionally biased region" description="Polar residues" evidence="1">
    <location>
        <begin position="20"/>
        <end position="30"/>
    </location>
</feature>
<dbReference type="AlphaFoldDB" id="A0A218WU06"/>